<dbReference type="OrthoDB" id="2405944at2759"/>
<sequence>MSNRPIFVATHPRSCSTAFERVFMTRRDILQCVHEPFGDAFYYGPERLSSRYENDEKARLDSGLAQSTFCTVLDRIEKEAAEGRRIFIKDIIHYLVPPNGAPPSIAPSLARKERGVGTFEPFSNVVANGVKLAPYPYATEPELRNPTVVPSEILGKFHFTFLIRHPRYSIPSYYRCTVPPLDEVTGFYNFMPSEAGYDELRRVFDYLRVIGHVGPKIASHDIHMNGSTDSNANELDICVVDADDLLDDPAGIIAAYCKSVGIGYDDRMLSWDSEEDQKHAQDAFEKWKGFHEDALNSRDLKPRKYKKKAKSDEEEDREWLEKFGAQGAKVIRQTVNANVKHYEYLKQFTLTA</sequence>
<accession>A0A8H3J8A0</accession>
<proteinExistence type="predicted"/>
<evidence type="ECO:0008006" key="3">
    <source>
        <dbReference type="Google" id="ProtNLM"/>
    </source>
</evidence>
<organism evidence="1 2">
    <name type="scientific">Alectoria fallacina</name>
    <dbReference type="NCBI Taxonomy" id="1903189"/>
    <lineage>
        <taxon>Eukaryota</taxon>
        <taxon>Fungi</taxon>
        <taxon>Dikarya</taxon>
        <taxon>Ascomycota</taxon>
        <taxon>Pezizomycotina</taxon>
        <taxon>Lecanoromycetes</taxon>
        <taxon>OSLEUM clade</taxon>
        <taxon>Lecanoromycetidae</taxon>
        <taxon>Lecanorales</taxon>
        <taxon>Lecanorineae</taxon>
        <taxon>Parmeliaceae</taxon>
        <taxon>Alectoria</taxon>
    </lineage>
</organism>
<protein>
    <recommendedName>
        <fullName evidence="3">P-loop containing nucleoside triphosphate hydrolase protein</fullName>
    </recommendedName>
</protein>
<dbReference type="InterPro" id="IPR053226">
    <property type="entry name" value="Pyrrolopyrazine_biosynth_F"/>
</dbReference>
<name>A0A8H3J8A0_9LECA</name>
<keyword evidence="2" id="KW-1185">Reference proteome</keyword>
<dbReference type="EMBL" id="CAJPDR010000744">
    <property type="protein sequence ID" value="CAF9942329.1"/>
    <property type="molecule type" value="Genomic_DNA"/>
</dbReference>
<dbReference type="SUPFAM" id="SSF52540">
    <property type="entry name" value="P-loop containing nucleoside triphosphate hydrolases"/>
    <property type="match status" value="1"/>
</dbReference>
<comment type="caution">
    <text evidence="1">The sequence shown here is derived from an EMBL/GenBank/DDBJ whole genome shotgun (WGS) entry which is preliminary data.</text>
</comment>
<dbReference type="Gene3D" id="3.40.50.300">
    <property type="entry name" value="P-loop containing nucleotide triphosphate hydrolases"/>
    <property type="match status" value="1"/>
</dbReference>
<dbReference type="PANTHER" id="PTHR48419:SF1">
    <property type="entry name" value="SULFOTRANSFERASE DOMAIN-CONTAINING PROTEIN"/>
    <property type="match status" value="1"/>
</dbReference>
<dbReference type="Proteomes" id="UP000664203">
    <property type="component" value="Unassembled WGS sequence"/>
</dbReference>
<evidence type="ECO:0000313" key="2">
    <source>
        <dbReference type="Proteomes" id="UP000664203"/>
    </source>
</evidence>
<dbReference type="AlphaFoldDB" id="A0A8H3J8A0"/>
<dbReference type="InterPro" id="IPR027417">
    <property type="entry name" value="P-loop_NTPase"/>
</dbReference>
<reference evidence="1" key="1">
    <citation type="submission" date="2021-03" db="EMBL/GenBank/DDBJ databases">
        <authorList>
            <person name="Tagirdzhanova G."/>
        </authorList>
    </citation>
    <scope>NUCLEOTIDE SEQUENCE</scope>
</reference>
<dbReference type="PANTHER" id="PTHR48419">
    <property type="entry name" value="SULFOTRANSFERASE DOMAIN-CONTAINING PROTEIN"/>
    <property type="match status" value="1"/>
</dbReference>
<gene>
    <name evidence="1" type="ORF">ALECFALPRED_009701</name>
</gene>
<dbReference type="Pfam" id="PF19798">
    <property type="entry name" value="Sulfotransfer_5"/>
    <property type="match status" value="1"/>
</dbReference>
<evidence type="ECO:0000313" key="1">
    <source>
        <dbReference type="EMBL" id="CAF9942329.1"/>
    </source>
</evidence>